<dbReference type="PANTHER" id="PTHR11545">
    <property type="entry name" value="RIBOSOMAL PROTEIN L13"/>
    <property type="match status" value="1"/>
</dbReference>
<proteinExistence type="inferred from homology"/>
<evidence type="ECO:0000256" key="1">
    <source>
        <dbReference type="ARBA" id="ARBA00006227"/>
    </source>
</evidence>
<keyword evidence="4" id="KW-1133">Transmembrane helix</keyword>
<dbReference type="OrthoDB" id="671668at2759"/>
<dbReference type="SUPFAM" id="SSF52161">
    <property type="entry name" value="Ribosomal protein L13"/>
    <property type="match status" value="1"/>
</dbReference>
<dbReference type="PANTHER" id="PTHR11545:SF39">
    <property type="entry name" value="LARGE RIBOSOMAL SUBUNIT PROTEIN UL13X-RELATED"/>
    <property type="match status" value="1"/>
</dbReference>
<keyword evidence="6" id="KW-1185">Reference proteome</keyword>
<accession>A0A834ZX66</accession>
<name>A0A834ZX66_TETSI</name>
<dbReference type="Gene3D" id="3.90.1180.10">
    <property type="entry name" value="Ribosomal protein L13"/>
    <property type="match status" value="1"/>
</dbReference>
<feature type="transmembrane region" description="Helical" evidence="4">
    <location>
        <begin position="94"/>
        <end position="116"/>
    </location>
</feature>
<gene>
    <name evidence="5" type="ORF">HHK36_002813</name>
</gene>
<dbReference type="EMBL" id="JABCRI010000002">
    <property type="protein sequence ID" value="KAF8410287.1"/>
    <property type="molecule type" value="Genomic_DNA"/>
</dbReference>
<sequence length="298" mass="33471">MASTDLTINLRVDAGMLFSPQKRINLLLYQCFLQLLATPRLTELQHQVIPHLNLFLRVGVSNSGRSTADRQGVGVSNSGRSTANRRGSLPLLRLLLMTLVSTVALVAALALLSWSFGGNSLTEQIEVRVKENWRQDKGYLKYNGYGGHIQAMIPHKTKRGAAALARLNAYEGIPTPYDKMKRMVIPDALKSKKWLGRKIKISTTSSKLDNDSVSCFSYSSIGRHGKLLLWWQMRQKQIVVVVVVEKPVMVVEVNKGRRKVEEGRERVFFFGVRAKERPAAEHGLVGVWKRKIQTLPDP</sequence>
<evidence type="ECO:0000256" key="4">
    <source>
        <dbReference type="SAM" id="Phobius"/>
    </source>
</evidence>
<evidence type="ECO:0000313" key="6">
    <source>
        <dbReference type="Proteomes" id="UP000655225"/>
    </source>
</evidence>
<evidence type="ECO:0000256" key="2">
    <source>
        <dbReference type="ARBA" id="ARBA00022980"/>
    </source>
</evidence>
<comment type="caution">
    <text evidence="5">The sequence shown here is derived from an EMBL/GenBank/DDBJ whole genome shotgun (WGS) entry which is preliminary data.</text>
</comment>
<dbReference type="GO" id="GO:0003735">
    <property type="term" value="F:structural constituent of ribosome"/>
    <property type="evidence" value="ECO:0007669"/>
    <property type="project" value="InterPro"/>
</dbReference>
<reference evidence="5 6" key="1">
    <citation type="submission" date="2020-04" db="EMBL/GenBank/DDBJ databases">
        <title>Plant Genome Project.</title>
        <authorList>
            <person name="Zhang R.-G."/>
        </authorList>
    </citation>
    <scope>NUCLEOTIDE SEQUENCE [LARGE SCALE GENOMIC DNA]</scope>
    <source>
        <strain evidence="5">YNK0</strain>
        <tissue evidence="5">Leaf</tissue>
    </source>
</reference>
<dbReference type="AlphaFoldDB" id="A0A834ZX66"/>
<keyword evidence="2" id="KW-0689">Ribosomal protein</keyword>
<dbReference type="GO" id="GO:0017148">
    <property type="term" value="P:negative regulation of translation"/>
    <property type="evidence" value="ECO:0007669"/>
    <property type="project" value="TreeGrafter"/>
</dbReference>
<keyword evidence="4" id="KW-0472">Membrane</keyword>
<dbReference type="Proteomes" id="UP000655225">
    <property type="component" value="Unassembled WGS sequence"/>
</dbReference>
<comment type="similarity">
    <text evidence="1">Belongs to the universal ribosomal protein uL13 family.</text>
</comment>
<evidence type="ECO:0000256" key="3">
    <source>
        <dbReference type="ARBA" id="ARBA00023274"/>
    </source>
</evidence>
<dbReference type="GO" id="GO:0003729">
    <property type="term" value="F:mRNA binding"/>
    <property type="evidence" value="ECO:0007669"/>
    <property type="project" value="TreeGrafter"/>
</dbReference>
<keyword evidence="3" id="KW-0687">Ribonucleoprotein</keyword>
<dbReference type="GO" id="GO:0006412">
    <property type="term" value="P:translation"/>
    <property type="evidence" value="ECO:0007669"/>
    <property type="project" value="InterPro"/>
</dbReference>
<organism evidence="5 6">
    <name type="scientific">Tetracentron sinense</name>
    <name type="common">Spur-leaf</name>
    <dbReference type="NCBI Taxonomy" id="13715"/>
    <lineage>
        <taxon>Eukaryota</taxon>
        <taxon>Viridiplantae</taxon>
        <taxon>Streptophyta</taxon>
        <taxon>Embryophyta</taxon>
        <taxon>Tracheophyta</taxon>
        <taxon>Spermatophyta</taxon>
        <taxon>Magnoliopsida</taxon>
        <taxon>Trochodendrales</taxon>
        <taxon>Trochodendraceae</taxon>
        <taxon>Tetracentron</taxon>
    </lineage>
</organism>
<dbReference type="InterPro" id="IPR005822">
    <property type="entry name" value="Ribosomal_uL13"/>
</dbReference>
<evidence type="ECO:0000313" key="5">
    <source>
        <dbReference type="EMBL" id="KAF8410287.1"/>
    </source>
</evidence>
<protein>
    <submittedName>
        <fullName evidence="5">Uncharacterized protein</fullName>
    </submittedName>
</protein>
<dbReference type="GO" id="GO:0022625">
    <property type="term" value="C:cytosolic large ribosomal subunit"/>
    <property type="evidence" value="ECO:0007669"/>
    <property type="project" value="TreeGrafter"/>
</dbReference>
<keyword evidence="4" id="KW-0812">Transmembrane</keyword>
<dbReference type="InterPro" id="IPR036899">
    <property type="entry name" value="Ribosomal_uL13_sf"/>
</dbReference>